<comment type="function">
    <text evidence="8">Conversion of 1,4-dihydroxy-2-naphthoate (DHNA) to demethylmenaquinone (DMK).</text>
</comment>
<feature type="transmembrane region" description="Helical" evidence="8">
    <location>
        <begin position="171"/>
        <end position="194"/>
    </location>
</feature>
<evidence type="ECO:0000256" key="2">
    <source>
        <dbReference type="ARBA" id="ARBA00022428"/>
    </source>
</evidence>
<dbReference type="EMBL" id="JBHLTG010000005">
    <property type="protein sequence ID" value="MFC0680007.1"/>
    <property type="molecule type" value="Genomic_DNA"/>
</dbReference>
<feature type="transmembrane region" description="Helical" evidence="8">
    <location>
        <begin position="148"/>
        <end position="164"/>
    </location>
</feature>
<dbReference type="InterPro" id="IPR000537">
    <property type="entry name" value="UbiA_prenyltransferase"/>
</dbReference>
<evidence type="ECO:0000256" key="10">
    <source>
        <dbReference type="SAM" id="MobiDB-lite"/>
    </source>
</evidence>
<comment type="caution">
    <text evidence="11">The sequence shown here is derived from an EMBL/GenBank/DDBJ whole genome shotgun (WGS) entry which is preliminary data.</text>
</comment>
<evidence type="ECO:0000256" key="4">
    <source>
        <dbReference type="ARBA" id="ARBA00022679"/>
    </source>
</evidence>
<feature type="transmembrane region" description="Helical" evidence="8">
    <location>
        <begin position="73"/>
        <end position="92"/>
    </location>
</feature>
<evidence type="ECO:0000256" key="6">
    <source>
        <dbReference type="ARBA" id="ARBA00022989"/>
    </source>
</evidence>
<comment type="catalytic activity">
    <reaction evidence="8">
        <text>an all-trans-polyprenyl diphosphate + 1,4-dihydroxy-2-naphthoate + H(+) = a 2-demethylmenaquinol + CO2 + diphosphate</text>
        <dbReference type="Rhea" id="RHEA:26478"/>
        <dbReference type="Rhea" id="RHEA-COMP:9563"/>
        <dbReference type="Rhea" id="RHEA-COMP:9564"/>
        <dbReference type="ChEBI" id="CHEBI:11173"/>
        <dbReference type="ChEBI" id="CHEBI:15378"/>
        <dbReference type="ChEBI" id="CHEBI:16526"/>
        <dbReference type="ChEBI" id="CHEBI:33019"/>
        <dbReference type="ChEBI" id="CHEBI:55437"/>
        <dbReference type="ChEBI" id="CHEBI:58914"/>
        <dbReference type="EC" id="2.5.1.74"/>
    </reaction>
</comment>
<evidence type="ECO:0000256" key="1">
    <source>
        <dbReference type="ARBA" id="ARBA00004141"/>
    </source>
</evidence>
<keyword evidence="3 8" id="KW-1003">Cell membrane</keyword>
<dbReference type="InterPro" id="IPR004657">
    <property type="entry name" value="MenA"/>
</dbReference>
<keyword evidence="4 8" id="KW-0808">Transferase</keyword>
<evidence type="ECO:0000313" key="11">
    <source>
        <dbReference type="EMBL" id="MFC0680007.1"/>
    </source>
</evidence>
<feature type="transmembrane region" description="Helical" evidence="8">
    <location>
        <begin position="272"/>
        <end position="292"/>
    </location>
</feature>
<keyword evidence="2 8" id="KW-0474">Menaquinone biosynthesis</keyword>
<accession>A0ABV6RUA1</accession>
<gene>
    <name evidence="8" type="primary">menA</name>
    <name evidence="11" type="ORF">ACFFGH_19405</name>
</gene>
<dbReference type="Gene3D" id="1.10.357.140">
    <property type="entry name" value="UbiA prenyltransferase"/>
    <property type="match status" value="1"/>
</dbReference>
<evidence type="ECO:0000256" key="9">
    <source>
        <dbReference type="NCBIfam" id="TIGR00751"/>
    </source>
</evidence>
<dbReference type="Proteomes" id="UP001589896">
    <property type="component" value="Unassembled WGS sequence"/>
</dbReference>
<feature type="transmembrane region" description="Helical" evidence="8">
    <location>
        <begin position="299"/>
        <end position="322"/>
    </location>
</feature>
<dbReference type="HAMAP" id="MF_01937">
    <property type="entry name" value="MenA_1"/>
    <property type="match status" value="1"/>
</dbReference>
<dbReference type="Gene3D" id="1.20.120.1780">
    <property type="entry name" value="UbiA prenyltransferase"/>
    <property type="match status" value="1"/>
</dbReference>
<comment type="pathway">
    <text evidence="8">Quinol/quinone metabolism; menaquinone biosynthesis; menaquinol from 1,4-dihydroxy-2-naphthoate: step 1/2.</text>
</comment>
<organism evidence="11 12">
    <name type="scientific">Lysobacter korlensis</name>
    <dbReference type="NCBI Taxonomy" id="553636"/>
    <lineage>
        <taxon>Bacteria</taxon>
        <taxon>Pseudomonadati</taxon>
        <taxon>Pseudomonadota</taxon>
        <taxon>Gammaproteobacteria</taxon>
        <taxon>Lysobacterales</taxon>
        <taxon>Lysobacteraceae</taxon>
        <taxon>Lysobacter</taxon>
    </lineage>
</organism>
<dbReference type="EC" id="2.5.1.74" evidence="8 9"/>
<sequence>MAQRSKSKTPTAPARSPHPDAPAKRQAGRPNPPRTATPGDWIAGARLRTLPLAIAPVALGTGAAFVAKGYNLLLALLCLAVALLLQIAVNYANDYSDGVRGTDAHRVGPARLTGSGAATPRTVLTVALVFFGLAAVAGLAVIVLSGHWWLLAVGAAAILAAWFYTGGKKPYGYAGLGEVVAFVFFGVVATAGTMFVQVDTVSIEGWLAGVAAGLLAAAVLLVNNIRDREQDAAAGKRTLSVRIGDRASRVLFAVLVMLPFAILVFFAVFYSLAYLVFFALLAALPAILITLTAKTPGELILALRLTTLTALLFGLGLAAALAF</sequence>
<feature type="transmembrane region" description="Helical" evidence="8">
    <location>
        <begin position="246"/>
        <end position="266"/>
    </location>
</feature>
<proteinExistence type="inferred from homology"/>
<comment type="similarity">
    <text evidence="8">Belongs to the MenA family. Type 1 subfamily.</text>
</comment>
<name>A0ABV6RUA1_9GAMM</name>
<keyword evidence="5 8" id="KW-0812">Transmembrane</keyword>
<dbReference type="GO" id="GO:0046428">
    <property type="term" value="F:1,4-dihydroxy-2-naphthoate polyprenyltransferase activity"/>
    <property type="evidence" value="ECO:0007669"/>
    <property type="project" value="UniProtKB-EC"/>
</dbReference>
<dbReference type="CDD" id="cd13962">
    <property type="entry name" value="PT_UbiA_UBIAD1"/>
    <property type="match status" value="1"/>
</dbReference>
<dbReference type="NCBIfam" id="NF004751">
    <property type="entry name" value="PRK06080.1-3"/>
    <property type="match status" value="1"/>
</dbReference>
<dbReference type="Pfam" id="PF01040">
    <property type="entry name" value="UbiA"/>
    <property type="match status" value="1"/>
</dbReference>
<evidence type="ECO:0000256" key="8">
    <source>
        <dbReference type="HAMAP-Rule" id="MF_01937"/>
    </source>
</evidence>
<reference evidence="11 12" key="1">
    <citation type="submission" date="2024-09" db="EMBL/GenBank/DDBJ databases">
        <authorList>
            <person name="Sun Q."/>
            <person name="Mori K."/>
        </authorList>
    </citation>
    <scope>NUCLEOTIDE SEQUENCE [LARGE SCALE GENOMIC DNA]</scope>
    <source>
        <strain evidence="11 12">KCTC 23076</strain>
    </source>
</reference>
<dbReference type="NCBIfam" id="TIGR00751">
    <property type="entry name" value="menA"/>
    <property type="match status" value="1"/>
</dbReference>
<feature type="transmembrane region" description="Helical" evidence="8">
    <location>
        <begin position="123"/>
        <end position="142"/>
    </location>
</feature>
<dbReference type="InterPro" id="IPR026046">
    <property type="entry name" value="UBIAD1"/>
</dbReference>
<keyword evidence="7 8" id="KW-0472">Membrane</keyword>
<evidence type="ECO:0000313" key="12">
    <source>
        <dbReference type="Proteomes" id="UP001589896"/>
    </source>
</evidence>
<dbReference type="RefSeq" id="WP_386671356.1">
    <property type="nucleotide sequence ID" value="NZ_JBHLTG010000005.1"/>
</dbReference>
<dbReference type="PANTHER" id="PTHR13929">
    <property type="entry name" value="1,4-DIHYDROXY-2-NAPHTHOATE OCTAPRENYLTRANSFERASE"/>
    <property type="match status" value="1"/>
</dbReference>
<feature type="transmembrane region" description="Helical" evidence="8">
    <location>
        <begin position="50"/>
        <end position="67"/>
    </location>
</feature>
<keyword evidence="6 8" id="KW-1133">Transmembrane helix</keyword>
<evidence type="ECO:0000256" key="5">
    <source>
        <dbReference type="ARBA" id="ARBA00022692"/>
    </source>
</evidence>
<protein>
    <recommendedName>
        <fullName evidence="8 9">1,4-dihydroxy-2-naphthoate octaprenyltransferase</fullName>
        <shortName evidence="8">DHNA-octaprenyltransferase</shortName>
        <ecNumber evidence="8 9">2.5.1.74</ecNumber>
    </recommendedName>
</protein>
<feature type="transmembrane region" description="Helical" evidence="8">
    <location>
        <begin position="206"/>
        <end position="225"/>
    </location>
</feature>
<dbReference type="InterPro" id="IPR044878">
    <property type="entry name" value="UbiA_sf"/>
</dbReference>
<dbReference type="PIRSF" id="PIRSF005355">
    <property type="entry name" value="UBIAD1"/>
    <property type="match status" value="1"/>
</dbReference>
<evidence type="ECO:0000256" key="7">
    <source>
        <dbReference type="ARBA" id="ARBA00023136"/>
    </source>
</evidence>
<dbReference type="PANTHER" id="PTHR13929:SF0">
    <property type="entry name" value="UBIA PRENYLTRANSFERASE DOMAIN-CONTAINING PROTEIN 1"/>
    <property type="match status" value="1"/>
</dbReference>
<evidence type="ECO:0000256" key="3">
    <source>
        <dbReference type="ARBA" id="ARBA00022475"/>
    </source>
</evidence>
<feature type="region of interest" description="Disordered" evidence="10">
    <location>
        <begin position="1"/>
        <end position="40"/>
    </location>
</feature>
<keyword evidence="12" id="KW-1185">Reference proteome</keyword>
<comment type="subcellular location">
    <subcellularLocation>
        <location evidence="8">Cell membrane</location>
        <topology evidence="8">Multi-pass membrane protein</topology>
    </subcellularLocation>
    <subcellularLocation>
        <location evidence="1">Membrane</location>
        <topology evidence="1">Multi-pass membrane protein</topology>
    </subcellularLocation>
</comment>